<organism evidence="3 4">
    <name type="scientific">Ridgeia piscesae</name>
    <name type="common">Tubeworm</name>
    <dbReference type="NCBI Taxonomy" id="27915"/>
    <lineage>
        <taxon>Eukaryota</taxon>
        <taxon>Metazoa</taxon>
        <taxon>Spiralia</taxon>
        <taxon>Lophotrochozoa</taxon>
        <taxon>Annelida</taxon>
        <taxon>Polychaeta</taxon>
        <taxon>Sedentaria</taxon>
        <taxon>Canalipalpata</taxon>
        <taxon>Sabellida</taxon>
        <taxon>Siboglinidae</taxon>
        <taxon>Ridgeia</taxon>
    </lineage>
</organism>
<protein>
    <submittedName>
        <fullName evidence="3">Uncharacterized protein</fullName>
    </submittedName>
</protein>
<dbReference type="PANTHER" id="PTHR46901:SF2">
    <property type="entry name" value="GH04942P"/>
    <property type="match status" value="1"/>
</dbReference>
<proteinExistence type="predicted"/>
<dbReference type="Proteomes" id="UP001209878">
    <property type="component" value="Unassembled WGS sequence"/>
</dbReference>
<evidence type="ECO:0000313" key="3">
    <source>
        <dbReference type="EMBL" id="KAK2194201.1"/>
    </source>
</evidence>
<evidence type="ECO:0000256" key="1">
    <source>
        <dbReference type="SAM" id="SignalP"/>
    </source>
</evidence>
<evidence type="ECO:0000313" key="4">
    <source>
        <dbReference type="Proteomes" id="UP001209878"/>
    </source>
</evidence>
<feature type="chain" id="PRO_5042442591" evidence="1">
    <location>
        <begin position="28"/>
        <end position="112"/>
    </location>
</feature>
<comment type="caution">
    <text evidence="3">The sequence shown here is derived from an EMBL/GenBank/DDBJ whole genome shotgun (WGS) entry which is preliminary data.</text>
</comment>
<keyword evidence="1" id="KW-0732">Signal</keyword>
<dbReference type="AlphaFoldDB" id="A0AAD9ULV8"/>
<gene>
    <name evidence="3" type="ORF">NP493_2g24087</name>
    <name evidence="2" type="ORF">NP493_8824g00002</name>
</gene>
<dbReference type="PANTHER" id="PTHR46901">
    <property type="entry name" value="GH04942P"/>
    <property type="match status" value="1"/>
</dbReference>
<dbReference type="EMBL" id="JAODUO010008809">
    <property type="protein sequence ID" value="KAK2138124.1"/>
    <property type="molecule type" value="Genomic_DNA"/>
</dbReference>
<dbReference type="EMBL" id="JAODUO010000002">
    <property type="protein sequence ID" value="KAK2194201.1"/>
    <property type="molecule type" value="Genomic_DNA"/>
</dbReference>
<name>A0AAD9ULV8_RIDPI</name>
<evidence type="ECO:0000313" key="2">
    <source>
        <dbReference type="EMBL" id="KAK2138124.1"/>
    </source>
</evidence>
<reference evidence="3" key="1">
    <citation type="journal article" date="2023" name="Mol. Biol. Evol.">
        <title>Third-Generation Sequencing Reveals the Adaptive Role of the Epigenome in Three Deep-Sea Polychaetes.</title>
        <authorList>
            <person name="Perez M."/>
            <person name="Aroh O."/>
            <person name="Sun Y."/>
            <person name="Lan Y."/>
            <person name="Juniper S.K."/>
            <person name="Young C.R."/>
            <person name="Angers B."/>
            <person name="Qian P.Y."/>
        </authorList>
    </citation>
    <scope>NUCLEOTIDE SEQUENCE</scope>
    <source>
        <strain evidence="3">R07B-5</strain>
    </source>
</reference>
<accession>A0AAD9ULV8</accession>
<feature type="signal peptide" evidence="1">
    <location>
        <begin position="1"/>
        <end position="27"/>
    </location>
</feature>
<sequence length="112" mass="12237">MYTAMTSCGRLFVFILVGATFVDESSAHVRLTYPPAREFALDFLDNVRTDPPCGMEAGHGMVTDLEEAATFNVSWHMAYVHNGGYKIEVLEGSTVKHTLTPGKDFVGSSDTT</sequence>
<keyword evidence="4" id="KW-1185">Reference proteome</keyword>